<dbReference type="GO" id="GO:0035861">
    <property type="term" value="C:site of double-strand break"/>
    <property type="evidence" value="ECO:0007669"/>
    <property type="project" value="TreeGrafter"/>
</dbReference>
<dbReference type="GO" id="GO:0003684">
    <property type="term" value="F:damaged DNA binding"/>
    <property type="evidence" value="ECO:0007669"/>
    <property type="project" value="TreeGrafter"/>
</dbReference>
<feature type="domain" description="RecF/RecN/SMC N-terminal" evidence="14">
    <location>
        <begin position="100"/>
        <end position="1110"/>
    </location>
</feature>
<feature type="compositionally biased region" description="Acidic residues" evidence="13">
    <location>
        <begin position="47"/>
        <end position="69"/>
    </location>
</feature>
<feature type="compositionally biased region" description="Basic and acidic residues" evidence="13">
    <location>
        <begin position="404"/>
        <end position="413"/>
    </location>
</feature>
<feature type="region of interest" description="Disordered" evidence="13">
    <location>
        <begin position="404"/>
        <end position="432"/>
    </location>
</feature>
<keyword evidence="6" id="KW-0227">DNA damage</keyword>
<evidence type="ECO:0000256" key="8">
    <source>
        <dbReference type="ARBA" id="ARBA00023054"/>
    </source>
</evidence>
<proteinExistence type="inferred from homology"/>
<organism evidence="15 16">
    <name type="scientific">Vanrija pseudolonga</name>
    <dbReference type="NCBI Taxonomy" id="143232"/>
    <lineage>
        <taxon>Eukaryota</taxon>
        <taxon>Fungi</taxon>
        <taxon>Dikarya</taxon>
        <taxon>Basidiomycota</taxon>
        <taxon>Agaricomycotina</taxon>
        <taxon>Tremellomycetes</taxon>
        <taxon>Trichosporonales</taxon>
        <taxon>Trichosporonaceae</taxon>
        <taxon>Vanrija</taxon>
    </lineage>
</organism>
<keyword evidence="11" id="KW-0539">Nucleus</keyword>
<dbReference type="Pfam" id="PF02463">
    <property type="entry name" value="SMC_N"/>
    <property type="match status" value="1"/>
</dbReference>
<evidence type="ECO:0000256" key="2">
    <source>
        <dbReference type="ARBA" id="ARBA00004286"/>
    </source>
</evidence>
<keyword evidence="16" id="KW-1185">Reference proteome</keyword>
<feature type="coiled-coil region" evidence="12">
    <location>
        <begin position="749"/>
        <end position="819"/>
    </location>
</feature>
<evidence type="ECO:0000259" key="14">
    <source>
        <dbReference type="Pfam" id="PF02463"/>
    </source>
</evidence>
<dbReference type="GO" id="GO:0005524">
    <property type="term" value="F:ATP binding"/>
    <property type="evidence" value="ECO:0007669"/>
    <property type="project" value="UniProtKB-KW"/>
</dbReference>
<sequence length="1141" mass="127698">MAGSSSKRPLRSPDADDSGSDERAEVVKRVKRERMENAGRRSSPPPPEDDESEDEDMSEDDTDSDMDPEGYLEAFRRSKELQKQERKKGQGHEAPTAGTLKSLHLVNFMSHGNTIVTFASKLNFLVGANGSGKSAILTGIAVVFGAKASVTGRGQGVKDLIMRGKDKASIKVVIDNRGKGAYKPNVYGDSITIERTIHSSGASGYTFKSSSGNIIERKREALVNMLDHFVMDIDSPLTILTQDNAKTFLAASNERSLYAFFLNGTQLAPLTAVYDKIKEDVKSIGQDVIRANDVIPDLEAKEKSLRRQMEAAKKVSELKKEEYNLQRQIAWAYVAGKEQECENVRNDVAQSKAKIEKIDETVSEKQGLRSDAERKMERIREEVEETIQQREPLKLQLKQAKEAAHAARKDSEANKNSMADCQEELDSAEREVQELARQIAAASGDQGQNAQEAELRKKKEGAEKALRNMSDQLPKVERDVATGKEVLETRQREAASLNNRRDALSLDLDRGKRQLESLQQSSTNRLARYGNRLDIVLEAIKKVKWRHSPPIGPIGQYVHLHENDFKYRDVLQGVMGSFLCSFAVRHDDDKVTLMRILSDAAKRGYEPLGRRGQVPPILKHAGDVFNYSQGDLSNRTTTIDNEHVLRILIDRFHIERLVLAPTRAEGLDEIKRLLSQGLSEVQLLSADCTQQVGRQGNLFQSSPVSLWGGSSLFIKDVASEITSLSQQVATIKDAHVDAVAKCREQAAGISAAENALAEKNRSLERIEKGLRDLRRVRDSLNEQLADLAPVEGNALLFTKQAREEAVTNLKQELEVLRDKQKQSDVAHAEAIKVADEAEERWHASEPQLQQSKHTLQLLHLKCAEHKTAEDHYKRSRAQTERQLNELQQKLDKVEEEVVDWTQRAEDKWARVEVTQSPEELQARRAVLANRIRDAEKNDNINVDEITVKYNEARANAEEQKAKIRNFEGLVTHLRNVIATRHKTWEVLRSLTSVRAAAAFTHNMGKRGYNGKITFEHEAERLVIAVQTGTQAERSHAAAPLAYKPITSLSGGEKSYTTVSLLLALWETSPTAIRCLDEWDVFMDMMNRQLAAKLLIEGAREATSKQFLLITPQTLSGVPSNMGPDSKIIQLKDPERGQTTLV</sequence>
<dbReference type="SUPFAM" id="SSF52540">
    <property type="entry name" value="P-loop containing nucleoside triphosphate hydrolases"/>
    <property type="match status" value="1"/>
</dbReference>
<keyword evidence="9" id="KW-0233">DNA recombination</keyword>
<dbReference type="PANTHER" id="PTHR19306">
    <property type="entry name" value="STRUCTURAL MAINTENANCE OF CHROMOSOMES 5,6 SMC5, SMC6"/>
    <property type="match status" value="1"/>
</dbReference>
<dbReference type="GeneID" id="87804381"/>
<evidence type="ECO:0000256" key="5">
    <source>
        <dbReference type="ARBA" id="ARBA00022741"/>
    </source>
</evidence>
<protein>
    <submittedName>
        <fullName evidence="15">Structural maintenance of chromosome0s protein 6</fullName>
    </submittedName>
</protein>
<reference evidence="15" key="1">
    <citation type="submission" date="2023-10" db="EMBL/GenBank/DDBJ databases">
        <authorList>
            <person name="Noh H."/>
        </authorList>
    </citation>
    <scope>NUCLEOTIDE SEQUENCE</scope>
    <source>
        <strain evidence="15">DUCC4014</strain>
    </source>
</reference>
<gene>
    <name evidence="15" type="primary">smc6</name>
    <name evidence="15" type="ORF">LOC62_01G001124</name>
</gene>
<evidence type="ECO:0000256" key="10">
    <source>
        <dbReference type="ARBA" id="ARBA00023204"/>
    </source>
</evidence>
<evidence type="ECO:0000313" key="16">
    <source>
        <dbReference type="Proteomes" id="UP000827549"/>
    </source>
</evidence>
<keyword evidence="4" id="KW-0158">Chromosome</keyword>
<comment type="subcellular location">
    <subcellularLocation>
        <location evidence="2">Chromosome</location>
    </subcellularLocation>
    <subcellularLocation>
        <location evidence="1">Nucleus</location>
    </subcellularLocation>
</comment>
<dbReference type="GO" id="GO:0000724">
    <property type="term" value="P:double-strand break repair via homologous recombination"/>
    <property type="evidence" value="ECO:0007669"/>
    <property type="project" value="TreeGrafter"/>
</dbReference>
<keyword evidence="10" id="KW-0234">DNA repair</keyword>
<evidence type="ECO:0000256" key="4">
    <source>
        <dbReference type="ARBA" id="ARBA00022454"/>
    </source>
</evidence>
<evidence type="ECO:0000256" key="12">
    <source>
        <dbReference type="SAM" id="Coils"/>
    </source>
</evidence>
<dbReference type="InterPro" id="IPR003395">
    <property type="entry name" value="RecF/RecN/SMC_N"/>
</dbReference>
<feature type="coiled-coil region" evidence="12">
    <location>
        <begin position="869"/>
        <end position="903"/>
    </location>
</feature>
<evidence type="ECO:0000313" key="15">
    <source>
        <dbReference type="EMBL" id="WOO77550.1"/>
    </source>
</evidence>
<accession>A0AAF1BHG9</accession>
<dbReference type="InterPro" id="IPR027417">
    <property type="entry name" value="P-loop_NTPase"/>
</dbReference>
<feature type="region of interest" description="Disordered" evidence="13">
    <location>
        <begin position="1"/>
        <end position="69"/>
    </location>
</feature>
<evidence type="ECO:0000256" key="11">
    <source>
        <dbReference type="ARBA" id="ARBA00023242"/>
    </source>
</evidence>
<comment type="similarity">
    <text evidence="3">Belongs to the SMC family. SMC6 subfamily.</text>
</comment>
<evidence type="ECO:0000256" key="9">
    <source>
        <dbReference type="ARBA" id="ARBA00023172"/>
    </source>
</evidence>
<evidence type="ECO:0000256" key="13">
    <source>
        <dbReference type="SAM" id="MobiDB-lite"/>
    </source>
</evidence>
<keyword evidence="7" id="KW-0067">ATP-binding</keyword>
<keyword evidence="8 12" id="KW-0175">Coiled coil</keyword>
<evidence type="ECO:0000256" key="7">
    <source>
        <dbReference type="ARBA" id="ARBA00022840"/>
    </source>
</evidence>
<dbReference type="GO" id="GO:0030915">
    <property type="term" value="C:Smc5-Smc6 complex"/>
    <property type="evidence" value="ECO:0007669"/>
    <property type="project" value="TreeGrafter"/>
</dbReference>
<dbReference type="GO" id="GO:0005634">
    <property type="term" value="C:nucleus"/>
    <property type="evidence" value="ECO:0007669"/>
    <property type="project" value="UniProtKB-SubCell"/>
</dbReference>
<dbReference type="Gene3D" id="3.40.50.300">
    <property type="entry name" value="P-loop containing nucleotide triphosphate hydrolases"/>
    <property type="match status" value="2"/>
</dbReference>
<dbReference type="PANTHER" id="PTHR19306:SF6">
    <property type="entry name" value="STRUCTURAL MAINTENANCE OF CHROMOSOMES PROTEIN 6"/>
    <property type="match status" value="1"/>
</dbReference>
<dbReference type="AlphaFoldDB" id="A0AAF1BHG9"/>
<name>A0AAF1BHG9_9TREE</name>
<evidence type="ECO:0000256" key="6">
    <source>
        <dbReference type="ARBA" id="ARBA00022763"/>
    </source>
</evidence>
<dbReference type="RefSeq" id="XP_062623582.1">
    <property type="nucleotide sequence ID" value="XM_062767598.1"/>
</dbReference>
<keyword evidence="5" id="KW-0547">Nucleotide-binding</keyword>
<evidence type="ECO:0000256" key="3">
    <source>
        <dbReference type="ARBA" id="ARBA00006793"/>
    </source>
</evidence>
<evidence type="ECO:0000256" key="1">
    <source>
        <dbReference type="ARBA" id="ARBA00004123"/>
    </source>
</evidence>
<feature type="compositionally biased region" description="Basic and acidic residues" evidence="13">
    <location>
        <begin position="20"/>
        <end position="39"/>
    </location>
</feature>
<dbReference type="EMBL" id="CP086714">
    <property type="protein sequence ID" value="WOO77550.1"/>
    <property type="molecule type" value="Genomic_DNA"/>
</dbReference>
<dbReference type="Proteomes" id="UP000827549">
    <property type="component" value="Chromosome 1"/>
</dbReference>
<dbReference type="GO" id="GO:0003697">
    <property type="term" value="F:single-stranded DNA binding"/>
    <property type="evidence" value="ECO:0007669"/>
    <property type="project" value="TreeGrafter"/>
</dbReference>
<feature type="coiled-coil region" evidence="12">
    <location>
        <begin position="942"/>
        <end position="969"/>
    </location>
</feature>